<reference evidence="3 4" key="1">
    <citation type="submission" date="2020-12" db="EMBL/GenBank/DDBJ databases">
        <title>De novo assembly of Tibetan sheep genome.</title>
        <authorList>
            <person name="Li X."/>
        </authorList>
    </citation>
    <scope>NUCLEOTIDE SEQUENCE [LARGE SCALE GENOMIC DNA]</scope>
    <source>
        <tissue evidence="3">Heart</tissue>
    </source>
</reference>
<sequence>MERREAASESQEKAPAWVDAVEGPGEEADEPREGLTPDLGQQGAKEGLRQGVTTPKVTRPDTQPQLPGLFHLALPLPPPSLLSSDPRPLLSHQWDLVCDIQALKPMEPSIYLAGNLVGAAVCGQVSDRVDVSTSRRPGVDSELPGLHLRPRPPGCGGLRHDWTLLQPAVSIPYFLCFVYSCFALGFTFYGLILDLQALGSNIFLLQAFTVVTDIPAKVGTLLLRGRL</sequence>
<dbReference type="EMBL" id="JAEMGP010000021">
    <property type="protein sequence ID" value="KAG5196515.1"/>
    <property type="molecule type" value="Genomic_DNA"/>
</dbReference>
<feature type="region of interest" description="Disordered" evidence="1">
    <location>
        <begin position="1"/>
        <end position="59"/>
    </location>
</feature>
<evidence type="ECO:0000313" key="3">
    <source>
        <dbReference type="EMBL" id="KAG5196515.1"/>
    </source>
</evidence>
<evidence type="ECO:0000256" key="1">
    <source>
        <dbReference type="SAM" id="MobiDB-lite"/>
    </source>
</evidence>
<feature type="transmembrane region" description="Helical" evidence="2">
    <location>
        <begin position="171"/>
        <end position="191"/>
    </location>
</feature>
<dbReference type="Proteomes" id="UP000664991">
    <property type="component" value="Chromosome 21"/>
</dbReference>
<comment type="caution">
    <text evidence="3">The sequence shown here is derived from an EMBL/GenBank/DDBJ whole genome shotgun (WGS) entry which is preliminary data.</text>
</comment>
<keyword evidence="2" id="KW-0812">Transmembrane</keyword>
<organism evidence="3 4">
    <name type="scientific">Ovis aries</name>
    <name type="common">Sheep</name>
    <dbReference type="NCBI Taxonomy" id="9940"/>
    <lineage>
        <taxon>Eukaryota</taxon>
        <taxon>Metazoa</taxon>
        <taxon>Chordata</taxon>
        <taxon>Craniata</taxon>
        <taxon>Vertebrata</taxon>
        <taxon>Euteleostomi</taxon>
        <taxon>Mammalia</taxon>
        <taxon>Eutheria</taxon>
        <taxon>Laurasiatheria</taxon>
        <taxon>Artiodactyla</taxon>
        <taxon>Ruminantia</taxon>
        <taxon>Pecora</taxon>
        <taxon>Bovidae</taxon>
        <taxon>Caprinae</taxon>
        <taxon>Ovis</taxon>
    </lineage>
</organism>
<proteinExistence type="predicted"/>
<accession>A0A835ZM53</accession>
<keyword evidence="2" id="KW-0472">Membrane</keyword>
<dbReference type="AlphaFoldDB" id="A0A835ZM53"/>
<evidence type="ECO:0000313" key="4">
    <source>
        <dbReference type="Proteomes" id="UP000664991"/>
    </source>
</evidence>
<gene>
    <name evidence="3" type="ORF">JEQ12_011201</name>
</gene>
<protein>
    <submittedName>
        <fullName evidence="3">Uncharacterized protein</fullName>
    </submittedName>
</protein>
<evidence type="ECO:0000256" key="2">
    <source>
        <dbReference type="SAM" id="Phobius"/>
    </source>
</evidence>
<feature type="transmembrane region" description="Helical" evidence="2">
    <location>
        <begin position="203"/>
        <end position="223"/>
    </location>
</feature>
<feature type="compositionally biased region" description="Basic and acidic residues" evidence="1">
    <location>
        <begin position="1"/>
        <end position="12"/>
    </location>
</feature>
<keyword evidence="2" id="KW-1133">Transmembrane helix</keyword>
<name>A0A835ZM53_SHEEP</name>